<organism evidence="2 3">
    <name type="scientific">Ramazzottius varieornatus</name>
    <name type="common">Water bear</name>
    <name type="synonym">Tardigrade</name>
    <dbReference type="NCBI Taxonomy" id="947166"/>
    <lineage>
        <taxon>Eukaryota</taxon>
        <taxon>Metazoa</taxon>
        <taxon>Ecdysozoa</taxon>
        <taxon>Tardigrada</taxon>
        <taxon>Eutardigrada</taxon>
        <taxon>Parachela</taxon>
        <taxon>Hypsibioidea</taxon>
        <taxon>Ramazzottiidae</taxon>
        <taxon>Ramazzottius</taxon>
    </lineage>
</organism>
<feature type="region of interest" description="Disordered" evidence="1">
    <location>
        <begin position="1"/>
        <end position="77"/>
    </location>
</feature>
<protein>
    <submittedName>
        <fullName evidence="2">Uncharacterized protein</fullName>
    </submittedName>
</protein>
<dbReference type="InterPro" id="IPR013320">
    <property type="entry name" value="ConA-like_dom_sf"/>
</dbReference>
<proteinExistence type="predicted"/>
<reference evidence="2 3" key="1">
    <citation type="journal article" date="2016" name="Nat. Commun.">
        <title>Extremotolerant tardigrade genome and improved radiotolerance of human cultured cells by tardigrade-unique protein.</title>
        <authorList>
            <person name="Hashimoto T."/>
            <person name="Horikawa D.D."/>
            <person name="Saito Y."/>
            <person name="Kuwahara H."/>
            <person name="Kozuka-Hata H."/>
            <person name="Shin-I T."/>
            <person name="Minakuchi Y."/>
            <person name="Ohishi K."/>
            <person name="Motoyama A."/>
            <person name="Aizu T."/>
            <person name="Enomoto A."/>
            <person name="Kondo K."/>
            <person name="Tanaka S."/>
            <person name="Hara Y."/>
            <person name="Koshikawa S."/>
            <person name="Sagara H."/>
            <person name="Miura T."/>
            <person name="Yokobori S."/>
            <person name="Miyagawa K."/>
            <person name="Suzuki Y."/>
            <person name="Kubo T."/>
            <person name="Oyama M."/>
            <person name="Kohara Y."/>
            <person name="Fujiyama A."/>
            <person name="Arakawa K."/>
            <person name="Katayama T."/>
            <person name="Toyoda A."/>
            <person name="Kunieda T."/>
        </authorList>
    </citation>
    <scope>NUCLEOTIDE SEQUENCE [LARGE SCALE GENOMIC DNA]</scope>
    <source>
        <strain evidence="2 3">YOKOZUNA-1</strain>
    </source>
</reference>
<comment type="caution">
    <text evidence="2">The sequence shown here is derived from an EMBL/GenBank/DDBJ whole genome shotgun (WGS) entry which is preliminary data.</text>
</comment>
<feature type="compositionally biased region" description="Low complexity" evidence="1">
    <location>
        <begin position="53"/>
        <end position="67"/>
    </location>
</feature>
<accession>A0A1D1VRJ4</accession>
<feature type="compositionally biased region" description="Low complexity" evidence="1">
    <location>
        <begin position="16"/>
        <end position="34"/>
    </location>
</feature>
<evidence type="ECO:0000313" key="2">
    <source>
        <dbReference type="EMBL" id="GAV03466.1"/>
    </source>
</evidence>
<sequence>MTVRPLPVETPQPGLPKTRAAPQQQRRQEASQGPQGKGTPEEKPPWVNQPSHQQQRQEALLQQQPAQGSLLQSGSQGVEIFRDDLDGAKMDPDKWIAADVASTVNPEMEYYAADNVIIKDGTMMLTRGLRQSVHSNLLTNPTER</sequence>
<keyword evidence="3" id="KW-1185">Reference proteome</keyword>
<dbReference type="Proteomes" id="UP000186922">
    <property type="component" value="Unassembled WGS sequence"/>
</dbReference>
<evidence type="ECO:0000313" key="3">
    <source>
        <dbReference type="Proteomes" id="UP000186922"/>
    </source>
</evidence>
<name>A0A1D1VRJ4_RAMVA</name>
<evidence type="ECO:0000256" key="1">
    <source>
        <dbReference type="SAM" id="MobiDB-lite"/>
    </source>
</evidence>
<dbReference type="AlphaFoldDB" id="A0A1D1VRJ4"/>
<gene>
    <name evidence="2" type="primary">RvY_13885-1</name>
    <name evidence="2" type="synonym">RvY_13885.1</name>
    <name evidence="2" type="ORF">RvY_13885</name>
</gene>
<dbReference type="EMBL" id="BDGG01000009">
    <property type="protein sequence ID" value="GAV03466.1"/>
    <property type="molecule type" value="Genomic_DNA"/>
</dbReference>
<dbReference type="SUPFAM" id="SSF49899">
    <property type="entry name" value="Concanavalin A-like lectins/glucanases"/>
    <property type="match status" value="1"/>
</dbReference>